<dbReference type="STRING" id="471704.A0A151J5S6"/>
<dbReference type="InterPro" id="IPR043502">
    <property type="entry name" value="DNA/RNA_pol_sf"/>
</dbReference>
<evidence type="ECO:0000256" key="1">
    <source>
        <dbReference type="ARBA" id="ARBA00005755"/>
    </source>
</evidence>
<gene>
    <name evidence="10" type="ORF">ALC57_09352</name>
</gene>
<evidence type="ECO:0000256" key="5">
    <source>
        <dbReference type="ARBA" id="ARBA00022705"/>
    </source>
</evidence>
<accession>A0A151J5S6</accession>
<dbReference type="Pfam" id="PF03175">
    <property type="entry name" value="DNA_pol_B_2"/>
    <property type="match status" value="1"/>
</dbReference>
<dbReference type="SUPFAM" id="SSF56672">
    <property type="entry name" value="DNA/RNA polymerases"/>
    <property type="match status" value="1"/>
</dbReference>
<evidence type="ECO:0000256" key="6">
    <source>
        <dbReference type="ARBA" id="ARBA00022932"/>
    </source>
</evidence>
<keyword evidence="3" id="KW-0808">Transferase</keyword>
<keyword evidence="4" id="KW-0548">Nucleotidyltransferase</keyword>
<keyword evidence="6" id="KW-0239">DNA-directed DNA polymerase</keyword>
<comment type="similarity">
    <text evidence="1">Belongs to the DNA polymerase type-B family.</text>
</comment>
<dbReference type="GO" id="GO:0006260">
    <property type="term" value="P:DNA replication"/>
    <property type="evidence" value="ECO:0007669"/>
    <property type="project" value="UniProtKB-KW"/>
</dbReference>
<evidence type="ECO:0000256" key="4">
    <source>
        <dbReference type="ARBA" id="ARBA00022695"/>
    </source>
</evidence>
<sequence>FVHVGGEYAGSGYASGNERSLVWREIEAAFESRIATGAVINYNHIEPRRFLEDAGDIVLERVRDAVERHGSVKVNTAFNGEFATKDKRANKSIITKNSEIYRYTDMREWDKHVNVLYLQDQRNDGVGHFAWIKDLSRLVCSQLTRKEHKKYFCDRKDVISANVPMEALSKQQWETYRTATRCHICEKPFAPDDTRVRDHCHLTGRYRGPAHTNCNLNYKNSYTIPVVFHNLSGYDGQFIIKEIATAYDGHVELFPITKEKYISFTKHVDNTKDKNKNHFQKNCIKLRFIDSFKFLSTSLEKLASYLDKNKLQIVRSEFTTLSDEEFELLTRKGVFPYEYIDCVEKLQDTRLPSRELFFSSLTGDTVSESDYAHAVNVWQRFSIRTLGEYSDLYLKTDVLLLADIFENFRNSCVASYGLDPAHYYTLPGFTWDAMLKHTRVKFELLTDIDMIMFIERGIRGGLSQCSGRYAQANNKYMRSYDPSKPSLYLMYYDVNNLYGWAMCQPLPYSEFRWVEDAANFDASAIASDSSTGYILEVDLEYTQHLHDRHSDLPFCPTRDKPPSKREDKLLATLYDKQRYVIHYRNLQQCTRHGLRVTKIHRVLQFAQSPWLRDYIELNTKFRTVAKNEFEKNLYKLMNNAVFGKSMENVHNHVDVKLVTKWDGRYGAEAMIAKPNFHSRSVFAENLIAVELRKLEVKFNKPIYVGMCILDISKVCLYEFHHEYMSPMYSDKCKIMYTDTDSLIYRIECDDAYETMKRDIARFDTSDYPADNAYGMPLANKKVPGLMKDENNSMIMTEFFGLRAKMYVVRVDGKKDTKNSKGVKSIVVARTITFDDYTRCLNEEIEMTCRQSCMRSKLHEVYTISESKIALSPYDDKRYVVPDSTETLPWGYWRIPL</sequence>
<evidence type="ECO:0000256" key="3">
    <source>
        <dbReference type="ARBA" id="ARBA00022679"/>
    </source>
</evidence>
<dbReference type="PANTHER" id="PTHR31511">
    <property type="entry name" value="PROTEIN CBG23764"/>
    <property type="match status" value="1"/>
</dbReference>
<evidence type="ECO:0000256" key="2">
    <source>
        <dbReference type="ARBA" id="ARBA00012417"/>
    </source>
</evidence>
<evidence type="ECO:0000313" key="11">
    <source>
        <dbReference type="Proteomes" id="UP000078492"/>
    </source>
</evidence>
<dbReference type="GO" id="GO:0042575">
    <property type="term" value="C:DNA polymerase complex"/>
    <property type="evidence" value="ECO:0007669"/>
    <property type="project" value="UniProtKB-ARBA"/>
</dbReference>
<dbReference type="SUPFAM" id="SSF53098">
    <property type="entry name" value="Ribonuclease H-like"/>
    <property type="match status" value="1"/>
</dbReference>
<protein>
    <recommendedName>
        <fullName evidence="2">DNA-directed DNA polymerase</fullName>
        <ecNumber evidence="2">2.7.7.7</ecNumber>
    </recommendedName>
</protein>
<dbReference type="Gene3D" id="3.30.420.10">
    <property type="entry name" value="Ribonuclease H-like superfamily/Ribonuclease H"/>
    <property type="match status" value="1"/>
</dbReference>
<proteinExistence type="inferred from homology"/>
<dbReference type="EMBL" id="KQ979993">
    <property type="protein sequence ID" value="KYN18339.1"/>
    <property type="molecule type" value="Genomic_DNA"/>
</dbReference>
<keyword evidence="5" id="KW-0235">DNA replication</keyword>
<dbReference type="GO" id="GO:0003677">
    <property type="term" value="F:DNA binding"/>
    <property type="evidence" value="ECO:0007669"/>
    <property type="project" value="UniProtKB-KW"/>
</dbReference>
<name>A0A151J5S6_9HYME</name>
<dbReference type="Pfam" id="PF02945">
    <property type="entry name" value="Endonuclease_7"/>
    <property type="match status" value="1"/>
</dbReference>
<comment type="catalytic activity">
    <reaction evidence="8">
        <text>DNA(n) + a 2'-deoxyribonucleoside 5'-triphosphate = DNA(n+1) + diphosphate</text>
        <dbReference type="Rhea" id="RHEA:22508"/>
        <dbReference type="Rhea" id="RHEA-COMP:17339"/>
        <dbReference type="Rhea" id="RHEA-COMP:17340"/>
        <dbReference type="ChEBI" id="CHEBI:33019"/>
        <dbReference type="ChEBI" id="CHEBI:61560"/>
        <dbReference type="ChEBI" id="CHEBI:173112"/>
        <dbReference type="EC" id="2.7.7.7"/>
    </reaction>
</comment>
<dbReference type="Proteomes" id="UP000078492">
    <property type="component" value="Unassembled WGS sequence"/>
</dbReference>
<dbReference type="PANTHER" id="PTHR31511:SF12">
    <property type="entry name" value="RHO TERMINATION FACTOR N-TERMINAL DOMAIN-CONTAINING PROTEIN"/>
    <property type="match status" value="1"/>
</dbReference>
<dbReference type="AlphaFoldDB" id="A0A151J5S6"/>
<evidence type="ECO:0000313" key="10">
    <source>
        <dbReference type="EMBL" id="KYN18339.1"/>
    </source>
</evidence>
<dbReference type="InterPro" id="IPR004211">
    <property type="entry name" value="Endonuclease_7"/>
</dbReference>
<keyword evidence="11" id="KW-1185">Reference proteome</keyword>
<reference evidence="10 11" key="1">
    <citation type="submission" date="2015-09" db="EMBL/GenBank/DDBJ databases">
        <title>Trachymyrmex cornetzi WGS genome.</title>
        <authorList>
            <person name="Nygaard S."/>
            <person name="Hu H."/>
            <person name="Boomsma J."/>
            <person name="Zhang G."/>
        </authorList>
    </citation>
    <scope>NUCLEOTIDE SEQUENCE [LARGE SCALE GENOMIC DNA]</scope>
    <source>
        <strain evidence="10">Tcor2-1</strain>
        <tissue evidence="10">Whole body</tissue>
    </source>
</reference>
<dbReference type="GO" id="GO:0000166">
    <property type="term" value="F:nucleotide binding"/>
    <property type="evidence" value="ECO:0007669"/>
    <property type="project" value="InterPro"/>
</dbReference>
<dbReference type="InterPro" id="IPR044925">
    <property type="entry name" value="His-Me_finger_sf"/>
</dbReference>
<dbReference type="InterPro" id="IPR012337">
    <property type="entry name" value="RNaseH-like_sf"/>
</dbReference>
<feature type="domain" description="DNA-directed DNA polymerase family B mitochondria/virus" evidence="9">
    <location>
        <begin position="225"/>
        <end position="720"/>
    </location>
</feature>
<dbReference type="InterPro" id="IPR004868">
    <property type="entry name" value="DNA-dir_DNA_pol_B_mt/vir"/>
</dbReference>
<evidence type="ECO:0000256" key="8">
    <source>
        <dbReference type="ARBA" id="ARBA00049244"/>
    </source>
</evidence>
<dbReference type="EC" id="2.7.7.7" evidence="2"/>
<dbReference type="InterPro" id="IPR023211">
    <property type="entry name" value="DNA_pol_palm_dom_sf"/>
</dbReference>
<dbReference type="SUPFAM" id="SSF54060">
    <property type="entry name" value="His-Me finger endonucleases"/>
    <property type="match status" value="1"/>
</dbReference>
<dbReference type="InterPro" id="IPR036397">
    <property type="entry name" value="RNaseH_sf"/>
</dbReference>
<evidence type="ECO:0000259" key="9">
    <source>
        <dbReference type="Pfam" id="PF03175"/>
    </source>
</evidence>
<keyword evidence="7" id="KW-0238">DNA-binding</keyword>
<dbReference type="Gene3D" id="3.90.1600.10">
    <property type="entry name" value="Palm domain of DNA polymerase"/>
    <property type="match status" value="1"/>
</dbReference>
<evidence type="ECO:0000256" key="7">
    <source>
        <dbReference type="ARBA" id="ARBA00023125"/>
    </source>
</evidence>
<organism evidence="10 11">
    <name type="scientific">Trachymyrmex cornetzi</name>
    <dbReference type="NCBI Taxonomy" id="471704"/>
    <lineage>
        <taxon>Eukaryota</taxon>
        <taxon>Metazoa</taxon>
        <taxon>Ecdysozoa</taxon>
        <taxon>Arthropoda</taxon>
        <taxon>Hexapoda</taxon>
        <taxon>Insecta</taxon>
        <taxon>Pterygota</taxon>
        <taxon>Neoptera</taxon>
        <taxon>Endopterygota</taxon>
        <taxon>Hymenoptera</taxon>
        <taxon>Apocrita</taxon>
        <taxon>Aculeata</taxon>
        <taxon>Formicoidea</taxon>
        <taxon>Formicidae</taxon>
        <taxon>Myrmicinae</taxon>
        <taxon>Trachymyrmex</taxon>
    </lineage>
</organism>
<feature type="non-terminal residue" evidence="10">
    <location>
        <position position="1"/>
    </location>
</feature>
<dbReference type="GO" id="GO:0003887">
    <property type="term" value="F:DNA-directed DNA polymerase activity"/>
    <property type="evidence" value="ECO:0007669"/>
    <property type="project" value="UniProtKB-KW"/>
</dbReference>